<protein>
    <submittedName>
        <fullName evidence="1">Uncharacterized protein</fullName>
    </submittedName>
</protein>
<dbReference type="Proteomes" id="UP000003895">
    <property type="component" value="Unassembled WGS sequence"/>
</dbReference>
<evidence type="ECO:0000313" key="1">
    <source>
        <dbReference type="EMBL" id="EJB66964.1"/>
    </source>
</evidence>
<reference evidence="1 2" key="1">
    <citation type="journal article" date="2013" name="Pathog. Dis.">
        <title>Genome sequences of 65 Helicobacter pylori strains isolated from asymptomatic individuals and patients with gastric cancer, peptic ulcer disease, or gastritis.</title>
        <authorList>
            <person name="Blanchard T.G."/>
            <person name="Czinn S.J."/>
            <person name="Correa P."/>
            <person name="Nakazawa T."/>
            <person name="Keelan M."/>
            <person name="Morningstar L."/>
            <person name="Santana-Cruz I."/>
            <person name="Maroo A."/>
            <person name="McCracken C."/>
            <person name="Shefchek K."/>
            <person name="Daugherty S."/>
            <person name="Song Y."/>
            <person name="Fraser C.M."/>
            <person name="Fricke W.F."/>
        </authorList>
    </citation>
    <scope>NUCLEOTIDE SEQUENCE [LARGE SCALE GENOMIC DNA]</scope>
    <source>
        <strain evidence="1 2">Hp H-45</strain>
    </source>
</reference>
<gene>
    <name evidence="1" type="ORF">HPHPH45_1217</name>
</gene>
<name>I9TEN8_HELPX</name>
<accession>I9TEN8</accession>
<comment type="caution">
    <text evidence="1">The sequence shown here is derived from an EMBL/GenBank/DDBJ whole genome shotgun (WGS) entry which is preliminary data.</text>
</comment>
<proteinExistence type="predicted"/>
<dbReference type="PATRIC" id="fig|992050.3.peg.1187"/>
<sequence>MSVYIGNASGPLHVNALFDNQSIGFYPNEISASIVRWRPFNECFLGITPPNGSNDMGLIDIEKEGETILEFIAPNLSCRTQER</sequence>
<evidence type="ECO:0000313" key="2">
    <source>
        <dbReference type="Proteomes" id="UP000003895"/>
    </source>
</evidence>
<organism evidence="1 2">
    <name type="scientific">Helicobacter pylori Hp H-45</name>
    <dbReference type="NCBI Taxonomy" id="992050"/>
    <lineage>
        <taxon>Bacteria</taxon>
        <taxon>Pseudomonadati</taxon>
        <taxon>Campylobacterota</taxon>
        <taxon>Epsilonproteobacteria</taxon>
        <taxon>Campylobacterales</taxon>
        <taxon>Helicobacteraceae</taxon>
        <taxon>Helicobacter</taxon>
    </lineage>
</organism>
<dbReference type="AlphaFoldDB" id="I9TEN8"/>
<dbReference type="EMBL" id="AKOQ01000013">
    <property type="protein sequence ID" value="EJB66964.1"/>
    <property type="molecule type" value="Genomic_DNA"/>
</dbReference>